<evidence type="ECO:0000256" key="6">
    <source>
        <dbReference type="SAM" id="Phobius"/>
    </source>
</evidence>
<evidence type="ECO:0000256" key="3">
    <source>
        <dbReference type="ARBA" id="ARBA00022989"/>
    </source>
</evidence>
<keyword evidence="10" id="KW-1185">Reference proteome</keyword>
<dbReference type="InterPro" id="IPR007829">
    <property type="entry name" value="TM2"/>
</dbReference>
<keyword evidence="4 6" id="KW-0472">Membrane</keyword>
<dbReference type="Pfam" id="PF09851">
    <property type="entry name" value="SHOCT"/>
    <property type="match status" value="1"/>
</dbReference>
<evidence type="ECO:0000259" key="7">
    <source>
        <dbReference type="Pfam" id="PF05154"/>
    </source>
</evidence>
<protein>
    <submittedName>
        <fullName evidence="9">Tetratricopeptide (TPR) repeat protein</fullName>
    </submittedName>
</protein>
<dbReference type="AlphaFoldDB" id="A0A840E4N6"/>
<evidence type="ECO:0000259" key="8">
    <source>
        <dbReference type="Pfam" id="PF09851"/>
    </source>
</evidence>
<dbReference type="InterPro" id="IPR018649">
    <property type="entry name" value="SHOCT"/>
</dbReference>
<dbReference type="RefSeq" id="WP_183494935.1">
    <property type="nucleotide sequence ID" value="NZ_JACIFF010000002.1"/>
</dbReference>
<keyword evidence="3 6" id="KW-1133">Transmembrane helix</keyword>
<dbReference type="NCBIfam" id="NF047558">
    <property type="entry name" value="TPR_END_plus"/>
    <property type="match status" value="1"/>
</dbReference>
<dbReference type="SMART" id="SM00028">
    <property type="entry name" value="TPR"/>
    <property type="match status" value="2"/>
</dbReference>
<evidence type="ECO:0000256" key="4">
    <source>
        <dbReference type="ARBA" id="ARBA00023136"/>
    </source>
</evidence>
<evidence type="ECO:0000256" key="1">
    <source>
        <dbReference type="ARBA" id="ARBA00004141"/>
    </source>
</evidence>
<sequence length="284" mass="31829">MLKKDLAGFFAFFLGVFGVHRFYLGQWWRGAAQFVGFWAIIAFLAEEGPEMPAPFILVGFVLAPIITAIVFWATPYERWAAKYDPEALVAQGYAPPTTTGRYPTVATAQAPKPSLKSLKAEGVKYYRSGDFDLAIEAFQEAIELAPSDPAAHFNVACCYALLGQYPAALRHLELAVTYRLPKPERIESHPALKELRASTAYRCFRSNNYRELNLVSLTQSAQPAPADEAEDVLEDFAAPPRSDASNRRMLDDDLLVQINRLRELHDAGVLTQQEYRKQREKLLG</sequence>
<keyword evidence="5" id="KW-0802">TPR repeat</keyword>
<evidence type="ECO:0000256" key="5">
    <source>
        <dbReference type="PROSITE-ProRule" id="PRU00339"/>
    </source>
</evidence>
<dbReference type="Proteomes" id="UP000576209">
    <property type="component" value="Unassembled WGS sequence"/>
</dbReference>
<feature type="transmembrane region" description="Helical" evidence="6">
    <location>
        <begin position="52"/>
        <end position="73"/>
    </location>
</feature>
<dbReference type="InterPro" id="IPR019734">
    <property type="entry name" value="TPR_rpt"/>
</dbReference>
<dbReference type="PROSITE" id="PS50005">
    <property type="entry name" value="TPR"/>
    <property type="match status" value="1"/>
</dbReference>
<organism evidence="9 10">
    <name type="scientific">Neolewinella aquimaris</name>
    <dbReference type="NCBI Taxonomy" id="1835722"/>
    <lineage>
        <taxon>Bacteria</taxon>
        <taxon>Pseudomonadati</taxon>
        <taxon>Bacteroidota</taxon>
        <taxon>Saprospiria</taxon>
        <taxon>Saprospirales</taxon>
        <taxon>Lewinellaceae</taxon>
        <taxon>Neolewinella</taxon>
    </lineage>
</organism>
<dbReference type="SUPFAM" id="SSF48452">
    <property type="entry name" value="TPR-like"/>
    <property type="match status" value="1"/>
</dbReference>
<evidence type="ECO:0000313" key="9">
    <source>
        <dbReference type="EMBL" id="MBB4078702.1"/>
    </source>
</evidence>
<dbReference type="PROSITE" id="PS50293">
    <property type="entry name" value="TPR_REGION"/>
    <property type="match status" value="1"/>
</dbReference>
<dbReference type="EMBL" id="JACIFF010000002">
    <property type="protein sequence ID" value="MBB4078702.1"/>
    <property type="molecule type" value="Genomic_DNA"/>
</dbReference>
<keyword evidence="2 6" id="KW-0812">Transmembrane</keyword>
<evidence type="ECO:0000256" key="2">
    <source>
        <dbReference type="ARBA" id="ARBA00022692"/>
    </source>
</evidence>
<dbReference type="GO" id="GO:0016020">
    <property type="term" value="C:membrane"/>
    <property type="evidence" value="ECO:0007669"/>
    <property type="project" value="UniProtKB-SubCell"/>
</dbReference>
<feature type="domain" description="SHOCT" evidence="8">
    <location>
        <begin position="257"/>
        <end position="283"/>
    </location>
</feature>
<dbReference type="InterPro" id="IPR011990">
    <property type="entry name" value="TPR-like_helical_dom_sf"/>
</dbReference>
<feature type="repeat" description="TPR" evidence="5">
    <location>
        <begin position="115"/>
        <end position="148"/>
    </location>
</feature>
<proteinExistence type="predicted"/>
<comment type="caution">
    <text evidence="9">The sequence shown here is derived from an EMBL/GenBank/DDBJ whole genome shotgun (WGS) entry which is preliminary data.</text>
</comment>
<accession>A0A840E4N6</accession>
<reference evidence="9 10" key="1">
    <citation type="submission" date="2020-08" db="EMBL/GenBank/DDBJ databases">
        <title>Genomic Encyclopedia of Type Strains, Phase IV (KMG-IV): sequencing the most valuable type-strain genomes for metagenomic binning, comparative biology and taxonomic classification.</title>
        <authorList>
            <person name="Goeker M."/>
        </authorList>
    </citation>
    <scope>NUCLEOTIDE SEQUENCE [LARGE SCALE GENOMIC DNA]</scope>
    <source>
        <strain evidence="9 10">DSM 105137</strain>
    </source>
</reference>
<feature type="domain" description="TM2" evidence="7">
    <location>
        <begin position="4"/>
        <end position="44"/>
    </location>
</feature>
<dbReference type="Pfam" id="PF05154">
    <property type="entry name" value="TM2"/>
    <property type="match status" value="1"/>
</dbReference>
<comment type="subcellular location">
    <subcellularLocation>
        <location evidence="1">Membrane</location>
        <topology evidence="1">Multi-pass membrane protein</topology>
    </subcellularLocation>
</comment>
<dbReference type="Gene3D" id="1.25.40.10">
    <property type="entry name" value="Tetratricopeptide repeat domain"/>
    <property type="match status" value="1"/>
</dbReference>
<dbReference type="Pfam" id="PF13432">
    <property type="entry name" value="TPR_16"/>
    <property type="match status" value="1"/>
</dbReference>
<gene>
    <name evidence="9" type="ORF">GGR28_001315</name>
</gene>
<name>A0A840E4N6_9BACT</name>
<evidence type="ECO:0000313" key="10">
    <source>
        <dbReference type="Proteomes" id="UP000576209"/>
    </source>
</evidence>